<organism evidence="1 2">
    <name type="scientific">Caerostris extrusa</name>
    <name type="common">Bark spider</name>
    <name type="synonym">Caerostris bankana</name>
    <dbReference type="NCBI Taxonomy" id="172846"/>
    <lineage>
        <taxon>Eukaryota</taxon>
        <taxon>Metazoa</taxon>
        <taxon>Ecdysozoa</taxon>
        <taxon>Arthropoda</taxon>
        <taxon>Chelicerata</taxon>
        <taxon>Arachnida</taxon>
        <taxon>Araneae</taxon>
        <taxon>Araneomorphae</taxon>
        <taxon>Entelegynae</taxon>
        <taxon>Araneoidea</taxon>
        <taxon>Araneidae</taxon>
        <taxon>Caerostris</taxon>
    </lineage>
</organism>
<evidence type="ECO:0000313" key="1">
    <source>
        <dbReference type="EMBL" id="GIY01880.1"/>
    </source>
</evidence>
<evidence type="ECO:0008006" key="3">
    <source>
        <dbReference type="Google" id="ProtNLM"/>
    </source>
</evidence>
<evidence type="ECO:0000313" key="2">
    <source>
        <dbReference type="Proteomes" id="UP001054945"/>
    </source>
</evidence>
<comment type="caution">
    <text evidence="1">The sequence shown here is derived from an EMBL/GenBank/DDBJ whole genome shotgun (WGS) entry which is preliminary data.</text>
</comment>
<sequence>MIYRHWNGLSQRRIVHLWTLIGLFVFLANQTVDNDLFPFFPGRVGELGRFQLRGPSVPSTSQRKIYGDFRRLHRPPTRCNVGFVGHRYLLGKLVVALIVDQCRSESFLRYHSAIMICFDTRAQERCDPSEKNSYF</sequence>
<dbReference type="AlphaFoldDB" id="A0AAV4Q1G4"/>
<dbReference type="EMBL" id="BPLR01005378">
    <property type="protein sequence ID" value="GIY01880.1"/>
    <property type="molecule type" value="Genomic_DNA"/>
</dbReference>
<reference evidence="1 2" key="1">
    <citation type="submission" date="2021-06" db="EMBL/GenBank/DDBJ databases">
        <title>Caerostris extrusa draft genome.</title>
        <authorList>
            <person name="Kono N."/>
            <person name="Arakawa K."/>
        </authorList>
    </citation>
    <scope>NUCLEOTIDE SEQUENCE [LARGE SCALE GENOMIC DNA]</scope>
</reference>
<accession>A0AAV4Q1G4</accession>
<proteinExistence type="predicted"/>
<name>A0AAV4Q1G4_CAEEX</name>
<gene>
    <name evidence="1" type="ORF">CEXT_378341</name>
</gene>
<protein>
    <recommendedName>
        <fullName evidence="3">Secreted protein</fullName>
    </recommendedName>
</protein>
<dbReference type="Proteomes" id="UP001054945">
    <property type="component" value="Unassembled WGS sequence"/>
</dbReference>
<keyword evidence="2" id="KW-1185">Reference proteome</keyword>